<proteinExistence type="predicted"/>
<keyword evidence="1" id="KW-0472">Membrane</keyword>
<sequence length="191" mass="20162">MLLVGGLTLCLTLKLVLPLDPWLLLAALYPVRILLVTAATVLGLCLVPFPLPGGLLVSGLVVYHVFFSQYSMFDPLNLSAFTLYFSASIGTGPEGILLLAQSALLGGLALIAVALAILCFPLREPAVWANLTDRLIPLIGLGLCIAVVMPSFLSLQQARATYQSLGQNPVRPIAAHASQFQISVIIDPGTG</sequence>
<organism evidence="2">
    <name type="scientific">Thermosporothrix sp. COM3</name>
    <dbReference type="NCBI Taxonomy" id="2490863"/>
    <lineage>
        <taxon>Bacteria</taxon>
        <taxon>Bacillati</taxon>
        <taxon>Chloroflexota</taxon>
        <taxon>Ktedonobacteria</taxon>
        <taxon>Ktedonobacterales</taxon>
        <taxon>Thermosporotrichaceae</taxon>
        <taxon>Thermosporothrix</taxon>
    </lineage>
</organism>
<feature type="transmembrane region" description="Helical" evidence="1">
    <location>
        <begin position="78"/>
        <end position="97"/>
    </location>
</feature>
<accession>A0A455SIA5</accession>
<feature type="transmembrane region" description="Helical" evidence="1">
    <location>
        <begin position="104"/>
        <end position="123"/>
    </location>
</feature>
<name>A0A455SIA5_9CHLR</name>
<keyword evidence="1" id="KW-1133">Transmembrane helix</keyword>
<feature type="transmembrane region" description="Helical" evidence="1">
    <location>
        <begin position="28"/>
        <end position="47"/>
    </location>
</feature>
<reference evidence="2" key="1">
    <citation type="submission" date="2018-12" db="EMBL/GenBank/DDBJ databases">
        <title>Novel natural products biosynthetic potential of the class Ktedonobacteria.</title>
        <authorList>
            <person name="Zheng Y."/>
            <person name="Saitou A."/>
            <person name="Wang C.M."/>
            <person name="Toyoda A."/>
            <person name="Minakuchi Y."/>
            <person name="Sekiguchi Y."/>
            <person name="Ueda K."/>
            <person name="Takano H."/>
            <person name="Sakai Y."/>
            <person name="Yokota A."/>
            <person name="Yabe S."/>
        </authorList>
    </citation>
    <scope>NUCLEOTIDE SEQUENCE</scope>
    <source>
        <strain evidence="2">COM3</strain>
    </source>
</reference>
<protein>
    <submittedName>
        <fullName evidence="2">Uncharacterized protein</fullName>
    </submittedName>
</protein>
<feature type="transmembrane region" description="Helical" evidence="1">
    <location>
        <begin position="135"/>
        <end position="155"/>
    </location>
</feature>
<evidence type="ECO:0000256" key="1">
    <source>
        <dbReference type="SAM" id="Phobius"/>
    </source>
</evidence>
<dbReference type="EMBL" id="AP019376">
    <property type="protein sequence ID" value="BBH87300.1"/>
    <property type="molecule type" value="Genomic_DNA"/>
</dbReference>
<evidence type="ECO:0000313" key="2">
    <source>
        <dbReference type="EMBL" id="BBH87300.1"/>
    </source>
</evidence>
<keyword evidence="1" id="KW-0812">Transmembrane</keyword>
<gene>
    <name evidence="2" type="ORF">KTC_20510</name>
</gene>
<dbReference type="AlphaFoldDB" id="A0A455SIA5"/>